<evidence type="ECO:0000259" key="6">
    <source>
        <dbReference type="Pfam" id="PF07483"/>
    </source>
</evidence>
<dbReference type="Pfam" id="PF00082">
    <property type="entry name" value="Peptidase_S8"/>
    <property type="match status" value="1"/>
</dbReference>
<evidence type="ECO:0000256" key="2">
    <source>
        <dbReference type="ARBA" id="ARBA00022801"/>
    </source>
</evidence>
<dbReference type="Gene3D" id="3.40.50.200">
    <property type="entry name" value="Peptidase S8/S53 domain"/>
    <property type="match status" value="2"/>
</dbReference>
<dbReference type="InterPro" id="IPR036852">
    <property type="entry name" value="Peptidase_S8/S53_dom_sf"/>
</dbReference>
<evidence type="ECO:0000313" key="8">
    <source>
        <dbReference type="Proteomes" id="UP001314635"/>
    </source>
</evidence>
<feature type="compositionally biased region" description="Basic and acidic residues" evidence="4">
    <location>
        <begin position="174"/>
        <end position="183"/>
    </location>
</feature>
<comment type="caution">
    <text evidence="7">The sequence shown here is derived from an EMBL/GenBank/DDBJ whole genome shotgun (WGS) entry which is preliminary data.</text>
</comment>
<evidence type="ECO:0000256" key="3">
    <source>
        <dbReference type="ARBA" id="ARBA00022825"/>
    </source>
</evidence>
<dbReference type="InterPro" id="IPR011121">
    <property type="entry name" value="Trp-rich_dom"/>
</dbReference>
<dbReference type="InterPro" id="IPR023828">
    <property type="entry name" value="Peptidase_S8_Ser-AS"/>
</dbReference>
<gene>
    <name evidence="7" type="ORF">JQ619_07030</name>
</gene>
<sequence>MSIALSVDVATMCALHARKTPSCMSVTNPHRRMTPHTTTTFVDQILCGEAQTFCSAEMTYGPYDPTVQCLRRSADMPPKIQPKDVFLPAELDIFRSTDSIFDLWGDGLDSLRQLIELQSTATASTAQTASSSNLSNASGAAAASGLYSTYLDLSGAELTPWNAGFRLPSTASREHTSFVHDGDQTPPSAFEQSAGNYGPGWSVSALAASSGETSSPLTALMGALAGPIPSTTAKAGETSGISILAPFTDNWTFFAAEREAPANRHDAVAVAPHHDVAAHTDTVGAPALDTAPSVSKISAESPTPATQSQTSLLHQAWSNGDTIDTTGKVGATPQQLRQAMDQTAASGDGKGIKIGLLSDSFDFLKGADADKASGALPSSVEILKEGTSGIDEGRAMLQIVHTIAPGASLAFYSSPGSEQDFADGIRKLADAGCKVICDDIFYYHEPMFQNGPIAKAIQEVVAKGVTYVTLAGNNDGAGYQGAWKGVSGAYGGMTFKNAMSFNGSIVQNITVDPKPGSETPLLLWWDEAYGQAKANLQIHVFQDGKWQGTTNHIRFGVPNDPWTEYFFDKPGTYQVVIDNASDVDPGIIREVAAHNGRHYATLQYSNIGTVYGHSMVPGAISVGAVNSANTPPFGSELVNERFSSSGQGTQLLFDDHGNRLPFPIQLHPVTVSGVDNIATTVTGPLSDFYGTSAATPTVAALAALMLAANSQLTPFAVSDVMQQTALEMKDTDKAGAGLVRVDPAVAAAKAYADVLVEFSGNTSLSQHGINYFITQIGGWGSIELKANGKPVIAGLQNGWVPIGAEATANGYQVAWKLQGSELYSVWTVDPLGNLVSKPFEKVAGTSAELETAELAFHQDLNHDGIIGVPLNLNAAVVWSTGWRDNAPASYDGHSLTLSASASYDGLHTLDRFHFAGDGKGGATISVAGAGTASAIASVGDPLVRFDAGHDAFVFASHFGDIRITDFDPARNTIAFSPGLFASQQALLAAIHDDGHGNAVIADAAHDTLTLDHVSVAALLAHQSQLHIV</sequence>
<dbReference type="PROSITE" id="PS00138">
    <property type="entry name" value="SUBTILASE_SER"/>
    <property type="match status" value="1"/>
</dbReference>
<dbReference type="RefSeq" id="WP_172235329.1">
    <property type="nucleotide sequence ID" value="NZ_JAFCLK010000005.1"/>
</dbReference>
<dbReference type="Proteomes" id="UP001314635">
    <property type="component" value="Unassembled WGS sequence"/>
</dbReference>
<dbReference type="InterPro" id="IPR034075">
    <property type="entry name" value="Glr3161-like_dom"/>
</dbReference>
<protein>
    <submittedName>
        <fullName evidence="7">S8 family serine peptidase</fullName>
    </submittedName>
</protein>
<name>A0ABS5G2I2_9BRAD</name>
<feature type="domain" description="Tryptophan-rich" evidence="6">
    <location>
        <begin position="766"/>
        <end position="867"/>
    </location>
</feature>
<evidence type="ECO:0000313" key="7">
    <source>
        <dbReference type="EMBL" id="MBR1135512.1"/>
    </source>
</evidence>
<feature type="region of interest" description="Disordered" evidence="4">
    <location>
        <begin position="174"/>
        <end position="194"/>
    </location>
</feature>
<keyword evidence="3" id="KW-0720">Serine protease</keyword>
<dbReference type="Pfam" id="PF07483">
    <property type="entry name" value="W_rich_C"/>
    <property type="match status" value="1"/>
</dbReference>
<keyword evidence="2" id="KW-0378">Hydrolase</keyword>
<organism evidence="7 8">
    <name type="scientific">Bradyrhizobium denitrificans</name>
    <dbReference type="NCBI Taxonomy" id="2734912"/>
    <lineage>
        <taxon>Bacteria</taxon>
        <taxon>Pseudomonadati</taxon>
        <taxon>Pseudomonadota</taxon>
        <taxon>Alphaproteobacteria</taxon>
        <taxon>Hyphomicrobiales</taxon>
        <taxon>Nitrobacteraceae</taxon>
        <taxon>Bradyrhizobium</taxon>
    </lineage>
</organism>
<keyword evidence="8" id="KW-1185">Reference proteome</keyword>
<keyword evidence="1" id="KW-0645">Protease</keyword>
<dbReference type="EMBL" id="JAFCLK010000005">
    <property type="protein sequence ID" value="MBR1135512.1"/>
    <property type="molecule type" value="Genomic_DNA"/>
</dbReference>
<accession>A0ABS5G2I2</accession>
<dbReference type="CDD" id="cd05562">
    <property type="entry name" value="Peptidases_S53_like"/>
    <property type="match status" value="1"/>
</dbReference>
<proteinExistence type="predicted"/>
<evidence type="ECO:0000259" key="5">
    <source>
        <dbReference type="Pfam" id="PF00082"/>
    </source>
</evidence>
<evidence type="ECO:0000256" key="4">
    <source>
        <dbReference type="SAM" id="MobiDB-lite"/>
    </source>
</evidence>
<evidence type="ECO:0000256" key="1">
    <source>
        <dbReference type="ARBA" id="ARBA00022670"/>
    </source>
</evidence>
<reference evidence="8" key="1">
    <citation type="journal article" date="2021" name="ISME J.">
        <title>Evolutionary origin and ecological implication of a unique nif island in free-living Bradyrhizobium lineages.</title>
        <authorList>
            <person name="Tao J."/>
        </authorList>
    </citation>
    <scope>NUCLEOTIDE SEQUENCE [LARGE SCALE GENOMIC DNA]</scope>
    <source>
        <strain evidence="8">SZCCT0094</strain>
    </source>
</reference>
<feature type="compositionally biased region" description="Polar residues" evidence="4">
    <location>
        <begin position="185"/>
        <end position="194"/>
    </location>
</feature>
<dbReference type="SUPFAM" id="SSF52743">
    <property type="entry name" value="Subtilisin-like"/>
    <property type="match status" value="1"/>
</dbReference>
<dbReference type="InterPro" id="IPR000209">
    <property type="entry name" value="Peptidase_S8/S53_dom"/>
</dbReference>
<feature type="domain" description="Peptidase S8/S53" evidence="5">
    <location>
        <begin position="559"/>
        <end position="732"/>
    </location>
</feature>